<organism evidence="2 3">
    <name type="scientific">Vigna angularis var. angularis</name>
    <dbReference type="NCBI Taxonomy" id="157739"/>
    <lineage>
        <taxon>Eukaryota</taxon>
        <taxon>Viridiplantae</taxon>
        <taxon>Streptophyta</taxon>
        <taxon>Embryophyta</taxon>
        <taxon>Tracheophyta</taxon>
        <taxon>Spermatophyta</taxon>
        <taxon>Magnoliopsida</taxon>
        <taxon>eudicotyledons</taxon>
        <taxon>Gunneridae</taxon>
        <taxon>Pentapetalae</taxon>
        <taxon>rosids</taxon>
        <taxon>fabids</taxon>
        <taxon>Fabales</taxon>
        <taxon>Fabaceae</taxon>
        <taxon>Papilionoideae</taxon>
        <taxon>50 kb inversion clade</taxon>
        <taxon>NPAAA clade</taxon>
        <taxon>indigoferoid/millettioid clade</taxon>
        <taxon>Phaseoleae</taxon>
        <taxon>Vigna</taxon>
    </lineage>
</organism>
<evidence type="ECO:0000313" key="3">
    <source>
        <dbReference type="Proteomes" id="UP000291084"/>
    </source>
</evidence>
<gene>
    <name evidence="2" type="primary">Vigan.10G201600</name>
    <name evidence="2" type="ORF">VIGAN_10201600</name>
</gene>
<proteinExistence type="predicted"/>
<evidence type="ECO:0000313" key="2">
    <source>
        <dbReference type="EMBL" id="BAU00423.1"/>
    </source>
</evidence>
<dbReference type="AlphaFoldDB" id="A0A0S3T5K1"/>
<protein>
    <submittedName>
        <fullName evidence="2">Uncharacterized protein</fullName>
    </submittedName>
</protein>
<evidence type="ECO:0000256" key="1">
    <source>
        <dbReference type="SAM" id="MobiDB-lite"/>
    </source>
</evidence>
<keyword evidence="3" id="KW-1185">Reference proteome</keyword>
<name>A0A0S3T5K1_PHAAN</name>
<reference evidence="2 3" key="1">
    <citation type="journal article" date="2015" name="Sci. Rep.">
        <title>The power of single molecule real-time sequencing technology in the de novo assembly of a eukaryotic genome.</title>
        <authorList>
            <person name="Sakai H."/>
            <person name="Naito K."/>
            <person name="Ogiso-Tanaka E."/>
            <person name="Takahashi Y."/>
            <person name="Iseki K."/>
            <person name="Muto C."/>
            <person name="Satou K."/>
            <person name="Teruya K."/>
            <person name="Shiroma A."/>
            <person name="Shimoji M."/>
            <person name="Hirano T."/>
            <person name="Itoh T."/>
            <person name="Kaga A."/>
            <person name="Tomooka N."/>
        </authorList>
    </citation>
    <scope>NUCLEOTIDE SEQUENCE [LARGE SCALE GENOMIC DNA]</scope>
    <source>
        <strain evidence="3">cv. Shumari</strain>
    </source>
</reference>
<feature type="region of interest" description="Disordered" evidence="1">
    <location>
        <begin position="1"/>
        <end position="23"/>
    </location>
</feature>
<accession>A0A0S3T5K1</accession>
<dbReference type="Proteomes" id="UP000291084">
    <property type="component" value="Chromosome 10"/>
</dbReference>
<sequence length="106" mass="12360">VRSLSFTYNSQNPENAKKKKQTATLPEIASLLLHHRRTTHNRISLHRTTFTCRSRKARSVVTTKNFFSIDRNANPARNHFSESRHCFHVLPLPEILKPTRKAKNQK</sequence>
<feature type="non-terminal residue" evidence="2">
    <location>
        <position position="1"/>
    </location>
</feature>
<feature type="compositionally biased region" description="Polar residues" evidence="1">
    <location>
        <begin position="1"/>
        <end position="14"/>
    </location>
</feature>
<dbReference type="EMBL" id="AP015043">
    <property type="protein sequence ID" value="BAU00423.1"/>
    <property type="molecule type" value="Genomic_DNA"/>
</dbReference>